<dbReference type="AlphaFoldDB" id="H1LD93"/>
<dbReference type="HOGENOM" id="CLU_201139_0_0_9"/>
<dbReference type="Proteomes" id="UP000005025">
    <property type="component" value="Unassembled WGS sequence"/>
</dbReference>
<protein>
    <submittedName>
        <fullName evidence="1">Uncharacterized protein</fullName>
    </submittedName>
</protein>
<accession>H1LD93</accession>
<organism evidence="1 2">
    <name type="scientific">Lentilactobacillus kisonensis F0435</name>
    <dbReference type="NCBI Taxonomy" id="797516"/>
    <lineage>
        <taxon>Bacteria</taxon>
        <taxon>Bacillati</taxon>
        <taxon>Bacillota</taxon>
        <taxon>Bacilli</taxon>
        <taxon>Lactobacillales</taxon>
        <taxon>Lactobacillaceae</taxon>
        <taxon>Lentilactobacillus</taxon>
    </lineage>
</organism>
<comment type="caution">
    <text evidence="1">The sequence shown here is derived from an EMBL/GenBank/DDBJ whole genome shotgun (WGS) entry which is preliminary data.</text>
</comment>
<evidence type="ECO:0000313" key="1">
    <source>
        <dbReference type="EMBL" id="EHO53289.1"/>
    </source>
</evidence>
<name>H1LD93_9LACO</name>
<dbReference type="EMBL" id="AGRJ01000064">
    <property type="protein sequence ID" value="EHO53289.1"/>
    <property type="molecule type" value="Genomic_DNA"/>
</dbReference>
<gene>
    <name evidence="1" type="ORF">HMPREF9104_00557</name>
</gene>
<reference evidence="1 2" key="1">
    <citation type="submission" date="2011-09" db="EMBL/GenBank/DDBJ databases">
        <authorList>
            <person name="Weinstock G."/>
            <person name="Sodergren E."/>
            <person name="Clifton S."/>
            <person name="Fulton L."/>
            <person name="Fulton B."/>
            <person name="Courtney L."/>
            <person name="Fronick C."/>
            <person name="Harrison M."/>
            <person name="Strong C."/>
            <person name="Farmer C."/>
            <person name="Delahaunty K."/>
            <person name="Markovic C."/>
            <person name="Hall O."/>
            <person name="Minx P."/>
            <person name="Tomlinson C."/>
            <person name="Mitreva M."/>
            <person name="Hou S."/>
            <person name="Chen J."/>
            <person name="Wollam A."/>
            <person name="Pepin K.H."/>
            <person name="Johnson M."/>
            <person name="Bhonagiri V."/>
            <person name="Zhang X."/>
            <person name="Suruliraj S."/>
            <person name="Warren W."/>
            <person name="Chinwalla A."/>
            <person name="Mardis E.R."/>
            <person name="Wilson R.K."/>
        </authorList>
    </citation>
    <scope>NUCLEOTIDE SEQUENCE [LARGE SCALE GENOMIC DNA]</scope>
    <source>
        <strain evidence="1 2">F0435</strain>
    </source>
</reference>
<proteinExistence type="predicted"/>
<evidence type="ECO:0000313" key="2">
    <source>
        <dbReference type="Proteomes" id="UP000005025"/>
    </source>
</evidence>
<sequence length="73" mass="8228">MEFFSEVLTRRFLPGGAVLLSERSQALRNWNISLLGQEFLGLEFLTKVLIWKFLPDAAVLSKVSGTKRLETGT</sequence>
<dbReference type="STRING" id="797516.HMPREF9104_00557"/>